<dbReference type="RefSeq" id="XP_053021521.1">
    <property type="nucleotide sequence ID" value="XM_053170317.1"/>
</dbReference>
<evidence type="ECO:0000313" key="1">
    <source>
        <dbReference type="EMBL" id="WAQ85966.1"/>
    </source>
</evidence>
<dbReference type="Proteomes" id="UP001164743">
    <property type="component" value="Chromosome 6A"/>
</dbReference>
<name>A0ABY7CL59_9BASI</name>
<proteinExistence type="predicted"/>
<evidence type="ECO:0000313" key="2">
    <source>
        <dbReference type="Proteomes" id="UP001164743"/>
    </source>
</evidence>
<sequence>MRRPAQSQANPLGAIGPGQLGRSSDIIAYGTRTGTVCLASIHWQQASGSSCCSTSSSETAEDKSRPGLAVTPLATWKRTSAAISLLAFVDNYQALLVATPTASPISSLSLPSLGSSANSLATIANPSHPSNPLLSAAWKDRNVFIWNWPPQSSSLPNPLPSKITT</sequence>
<keyword evidence="2" id="KW-1185">Reference proteome</keyword>
<accession>A0ABY7CL59</accession>
<gene>
    <name evidence="1" type="ORF">PtA15_6A596</name>
</gene>
<reference evidence="1" key="1">
    <citation type="submission" date="2022-10" db="EMBL/GenBank/DDBJ databases">
        <title>Puccinia triticina Genome sequencing and assembly.</title>
        <authorList>
            <person name="Li C."/>
        </authorList>
    </citation>
    <scope>NUCLEOTIDE SEQUENCE</scope>
    <source>
        <strain evidence="1">Pt15</strain>
    </source>
</reference>
<protein>
    <submittedName>
        <fullName evidence="1">Uncharacterized protein</fullName>
    </submittedName>
</protein>
<dbReference type="GeneID" id="77811212"/>
<organism evidence="1 2">
    <name type="scientific">Puccinia triticina</name>
    <dbReference type="NCBI Taxonomy" id="208348"/>
    <lineage>
        <taxon>Eukaryota</taxon>
        <taxon>Fungi</taxon>
        <taxon>Dikarya</taxon>
        <taxon>Basidiomycota</taxon>
        <taxon>Pucciniomycotina</taxon>
        <taxon>Pucciniomycetes</taxon>
        <taxon>Pucciniales</taxon>
        <taxon>Pucciniaceae</taxon>
        <taxon>Puccinia</taxon>
    </lineage>
</organism>
<dbReference type="EMBL" id="CP110426">
    <property type="protein sequence ID" value="WAQ85966.1"/>
    <property type="molecule type" value="Genomic_DNA"/>
</dbReference>